<dbReference type="InterPro" id="IPR051159">
    <property type="entry name" value="Hexapeptide_acetyltransf"/>
</dbReference>
<dbReference type="CDD" id="cd04647">
    <property type="entry name" value="LbH_MAT_like"/>
    <property type="match status" value="1"/>
</dbReference>
<reference evidence="2" key="1">
    <citation type="submission" date="2010-01" db="EMBL/GenBank/DDBJ databases">
        <title>Genetic map of the Actinobacillus pleuropneumoniae capsularbiosynthesis region in serotypes 4 and 10.</title>
        <authorList>
            <person name="Chen X.B."/>
            <person name="Xu Z.F."/>
            <person name="Zhou R."/>
        </authorList>
    </citation>
    <scope>NUCLEOTIDE SEQUENCE</scope>
    <source>
        <strain evidence="2">22009</strain>
    </source>
</reference>
<feature type="domain" description="Glycosyltransferase 61 catalytic" evidence="1">
    <location>
        <begin position="310"/>
        <end position="480"/>
    </location>
</feature>
<dbReference type="AlphaFoldDB" id="F4YBF2"/>
<protein>
    <submittedName>
        <fullName evidence="2">Cps10B</fullName>
    </submittedName>
</protein>
<dbReference type="GO" id="GO:0016757">
    <property type="term" value="F:glycosyltransferase activity"/>
    <property type="evidence" value="ECO:0007669"/>
    <property type="project" value="InterPro"/>
</dbReference>
<gene>
    <name evidence="2" type="primary">cps10B</name>
</gene>
<dbReference type="Gene3D" id="2.160.10.10">
    <property type="entry name" value="Hexapeptide repeat proteins"/>
    <property type="match status" value="1"/>
</dbReference>
<dbReference type="SUPFAM" id="SSF51161">
    <property type="entry name" value="Trimeric LpxA-like enzymes"/>
    <property type="match status" value="1"/>
</dbReference>
<dbReference type="InterPro" id="IPR011004">
    <property type="entry name" value="Trimer_LpxA-like_sf"/>
</dbReference>
<proteinExistence type="predicted"/>
<dbReference type="EMBL" id="GU585379">
    <property type="protein sequence ID" value="AEB33788.1"/>
    <property type="molecule type" value="Genomic_DNA"/>
</dbReference>
<name>F4YBF2_ACTPL</name>
<dbReference type="InterPro" id="IPR049625">
    <property type="entry name" value="Glyco_transf_61_cat"/>
</dbReference>
<evidence type="ECO:0000259" key="1">
    <source>
        <dbReference type="Pfam" id="PF04577"/>
    </source>
</evidence>
<evidence type="ECO:0000313" key="2">
    <source>
        <dbReference type="EMBL" id="AEB33788.1"/>
    </source>
</evidence>
<accession>F4YBF2</accession>
<dbReference type="PANTHER" id="PTHR23416">
    <property type="entry name" value="SIALIC ACID SYNTHASE-RELATED"/>
    <property type="match status" value="1"/>
</dbReference>
<sequence length="539" mass="62448">MYKLNEFIENISNEHISIIGKPILFKDSNIISDGKNNKIVFGSNVKVINCNIRLIGDNNLFFIGDFVTIRGNYLLDTGSEIRIGSRTIFNFVVDIEARESRKIIIGENCLFSRCRIQTSDVHSIFDRDSLKRINFAKDVYIDSNVWVAFDALICKGSHIRQNSVIGARSLIAGKFPENSIIAGNPAKVIRKNILWDTKLLDTLDLKEKNMNIITFSELLRKRQNDGLKLNPIDSLSMEYKSDHHKNLKDPVLGVVKENDCILTKNFFVLTKDNLFIKDISYEKYNDYAKDITYEEIIEEPCFLVGGDTNYYHNLINWIPRLFLYEALNLNCKIVVNSSFSKRQLEVISSIFPYIKDKIVKVNKNIKFKCLYIPNFFLNPIHSPYAIRNLRMRLFTLYREEIVQPLFPTKFIISRSDASTRKIVNEQELFESLKDFGFSLISLDKLTFIEQINLFYHAEMVISPHGASLTNLLWCNHRPRVVEIINEHYTKVFWSLGVLCGVKNYDVFCGKVIIDKSVNIHRNIEVDIDLLLSKIKKYLS</sequence>
<dbReference type="Pfam" id="PF04577">
    <property type="entry name" value="Glyco_transf_61"/>
    <property type="match status" value="1"/>
</dbReference>
<organism evidence="2">
    <name type="scientific">Actinobacillus pleuropneumoniae serovar 10</name>
    <dbReference type="NCBI Taxonomy" id="754347"/>
    <lineage>
        <taxon>Bacteria</taxon>
        <taxon>Pseudomonadati</taxon>
        <taxon>Pseudomonadota</taxon>
        <taxon>Gammaproteobacteria</taxon>
        <taxon>Pasteurellales</taxon>
        <taxon>Pasteurellaceae</taxon>
        <taxon>Actinobacillus</taxon>
    </lineage>
</organism>